<feature type="domain" description="Glycoside hydrolase family 5" evidence="6">
    <location>
        <begin position="52"/>
        <end position="254"/>
    </location>
</feature>
<comment type="similarity">
    <text evidence="1 4">Belongs to the glycosyl hydrolase 5 (cellulase A) family.</text>
</comment>
<keyword evidence="8" id="KW-1185">Reference proteome</keyword>
<dbReference type="Proteomes" id="UP001515480">
    <property type="component" value="Unassembled WGS sequence"/>
</dbReference>
<evidence type="ECO:0000313" key="7">
    <source>
        <dbReference type="EMBL" id="KAL1503291.1"/>
    </source>
</evidence>
<comment type="caution">
    <text evidence="7">The sequence shown here is derived from an EMBL/GenBank/DDBJ whole genome shotgun (WGS) entry which is preliminary data.</text>
</comment>
<evidence type="ECO:0000259" key="6">
    <source>
        <dbReference type="Pfam" id="PF00150"/>
    </source>
</evidence>
<dbReference type="SUPFAM" id="SSF51445">
    <property type="entry name" value="(Trans)glycosidases"/>
    <property type="match status" value="1"/>
</dbReference>
<dbReference type="EMBL" id="JBGBPQ010000022">
    <property type="protein sequence ID" value="KAL1503291.1"/>
    <property type="molecule type" value="Genomic_DNA"/>
</dbReference>
<keyword evidence="5" id="KW-1133">Transmembrane helix</keyword>
<evidence type="ECO:0000256" key="3">
    <source>
        <dbReference type="ARBA" id="ARBA00023295"/>
    </source>
</evidence>
<keyword evidence="5" id="KW-0472">Membrane</keyword>
<keyword evidence="5" id="KW-0812">Transmembrane</keyword>
<dbReference type="AlphaFoldDB" id="A0AB34INZ9"/>
<keyword evidence="2 4" id="KW-0378">Hydrolase</keyword>
<dbReference type="Pfam" id="PF00150">
    <property type="entry name" value="Cellulase"/>
    <property type="match status" value="1"/>
</dbReference>
<feature type="transmembrane region" description="Helical" evidence="5">
    <location>
        <begin position="264"/>
        <end position="284"/>
    </location>
</feature>
<dbReference type="InterPro" id="IPR001547">
    <property type="entry name" value="Glyco_hydro_5"/>
</dbReference>
<dbReference type="GO" id="GO:0000272">
    <property type="term" value="P:polysaccharide catabolic process"/>
    <property type="evidence" value="ECO:0007669"/>
    <property type="project" value="InterPro"/>
</dbReference>
<dbReference type="Gene3D" id="3.20.20.80">
    <property type="entry name" value="Glycosidases"/>
    <property type="match status" value="2"/>
</dbReference>
<feature type="transmembrane region" description="Helical" evidence="5">
    <location>
        <begin position="346"/>
        <end position="366"/>
    </location>
</feature>
<protein>
    <recommendedName>
        <fullName evidence="6">Glycoside hydrolase family 5 domain-containing protein</fullName>
    </recommendedName>
</protein>
<name>A0AB34INZ9_PRYPA</name>
<evidence type="ECO:0000256" key="2">
    <source>
        <dbReference type="ARBA" id="ARBA00022801"/>
    </source>
</evidence>
<keyword evidence="3 4" id="KW-0326">Glycosidase</keyword>
<proteinExistence type="inferred from homology"/>
<gene>
    <name evidence="7" type="ORF">AB1Y20_011343</name>
</gene>
<sequence>MPASLISPQRMPLLGQGRFIVDSQGNRAKLACVNWYGAHMETYVVGGLQVRHIRNITEKIVELGFNCVRLPYSLDLWAKDPAVLPEAIAANPQLVNLSALQVFDHTIAEVGRAGVVTILNNHNSEAGWCCDLHHEDGLWSTSTYNTSAWARSLHEMAWRYRDDPMVVGFDLRNEIHDVKRLGRITTWGTSDDVNTDWKLASELGGRAVAAADPSLLVVVSGMCFSFDLRSMHHDRPDLPDPRKLVWTVHYYSFSRWWTRMEERVVAVSLSVGCATLLLALAVYLCRKRRSVGRPSVAHLSPVCLAAACWLLVGGGVLLLASYALRLGYTEAGCEAMAVESATLDTAAVHLLWLGALSLLFSLLFACKLTRGNPWTMRELNSTVGVSRGTSTTGKAPSRARRPAKRRCGCYCYVNAVLGFCALSSGGGFIISLAVRTSTYAMLHDELASKWGLDGGVDAPVFVGEFGAGDGYAESAYWAHMIRFLQQYDLDWAYWPLNGDRWSEADQSWEDEWYGILDPQYESVRRPGQLSGLQSIQPSGHDPAT</sequence>
<organism evidence="7 8">
    <name type="scientific">Prymnesium parvum</name>
    <name type="common">Toxic golden alga</name>
    <dbReference type="NCBI Taxonomy" id="97485"/>
    <lineage>
        <taxon>Eukaryota</taxon>
        <taxon>Haptista</taxon>
        <taxon>Haptophyta</taxon>
        <taxon>Prymnesiophyceae</taxon>
        <taxon>Prymnesiales</taxon>
        <taxon>Prymnesiaceae</taxon>
        <taxon>Prymnesium</taxon>
    </lineage>
</organism>
<evidence type="ECO:0000256" key="1">
    <source>
        <dbReference type="ARBA" id="ARBA00005641"/>
    </source>
</evidence>
<accession>A0AB34INZ9</accession>
<evidence type="ECO:0000313" key="8">
    <source>
        <dbReference type="Proteomes" id="UP001515480"/>
    </source>
</evidence>
<dbReference type="GO" id="GO:0004553">
    <property type="term" value="F:hydrolase activity, hydrolyzing O-glycosyl compounds"/>
    <property type="evidence" value="ECO:0007669"/>
    <property type="project" value="InterPro"/>
</dbReference>
<reference evidence="7 8" key="1">
    <citation type="journal article" date="2024" name="Science">
        <title>Giant polyketide synthase enzymes in the biosynthesis of giant marine polyether toxins.</title>
        <authorList>
            <person name="Fallon T.R."/>
            <person name="Shende V.V."/>
            <person name="Wierzbicki I.H."/>
            <person name="Pendleton A.L."/>
            <person name="Watervoot N.F."/>
            <person name="Auber R.P."/>
            <person name="Gonzalez D.J."/>
            <person name="Wisecaver J.H."/>
            <person name="Moore B.S."/>
        </authorList>
    </citation>
    <scope>NUCLEOTIDE SEQUENCE [LARGE SCALE GENOMIC DNA]</scope>
    <source>
        <strain evidence="7 8">12B1</strain>
    </source>
</reference>
<dbReference type="PANTHER" id="PTHR31263:SF0">
    <property type="entry name" value="CELLULASE FAMILY PROTEIN (AFU_ORTHOLOGUE AFUA_5G14560)"/>
    <property type="match status" value="1"/>
</dbReference>
<evidence type="ECO:0000256" key="5">
    <source>
        <dbReference type="SAM" id="Phobius"/>
    </source>
</evidence>
<feature type="transmembrane region" description="Helical" evidence="5">
    <location>
        <begin position="296"/>
        <end position="320"/>
    </location>
</feature>
<feature type="transmembrane region" description="Helical" evidence="5">
    <location>
        <begin position="410"/>
        <end position="434"/>
    </location>
</feature>
<dbReference type="InterPro" id="IPR017853">
    <property type="entry name" value="GH"/>
</dbReference>
<dbReference type="PANTHER" id="PTHR31263">
    <property type="entry name" value="CELLULASE FAMILY PROTEIN (AFU_ORTHOLOGUE AFUA_5G14560)"/>
    <property type="match status" value="1"/>
</dbReference>
<evidence type="ECO:0000256" key="4">
    <source>
        <dbReference type="RuleBase" id="RU361153"/>
    </source>
</evidence>